<comment type="caution">
    <text evidence="1">The sequence shown here is derived from an EMBL/GenBank/DDBJ whole genome shotgun (WGS) entry which is preliminary data.</text>
</comment>
<evidence type="ECO:0000313" key="2">
    <source>
        <dbReference type="Proteomes" id="UP001162162"/>
    </source>
</evidence>
<dbReference type="AlphaFoldDB" id="A0AAV8YJ65"/>
<keyword evidence="2" id="KW-1185">Reference proteome</keyword>
<dbReference type="GO" id="GO:0003676">
    <property type="term" value="F:nucleic acid binding"/>
    <property type="evidence" value="ECO:0007669"/>
    <property type="project" value="InterPro"/>
</dbReference>
<dbReference type="InterPro" id="IPR036397">
    <property type="entry name" value="RNaseH_sf"/>
</dbReference>
<organism evidence="1 2">
    <name type="scientific">Aromia moschata</name>
    <dbReference type="NCBI Taxonomy" id="1265417"/>
    <lineage>
        <taxon>Eukaryota</taxon>
        <taxon>Metazoa</taxon>
        <taxon>Ecdysozoa</taxon>
        <taxon>Arthropoda</taxon>
        <taxon>Hexapoda</taxon>
        <taxon>Insecta</taxon>
        <taxon>Pterygota</taxon>
        <taxon>Neoptera</taxon>
        <taxon>Endopterygota</taxon>
        <taxon>Coleoptera</taxon>
        <taxon>Polyphaga</taxon>
        <taxon>Cucujiformia</taxon>
        <taxon>Chrysomeloidea</taxon>
        <taxon>Cerambycidae</taxon>
        <taxon>Cerambycinae</taxon>
        <taxon>Callichromatini</taxon>
        <taxon>Aromia</taxon>
    </lineage>
</organism>
<dbReference type="Pfam" id="PF01359">
    <property type="entry name" value="Transposase_1"/>
    <property type="match status" value="1"/>
</dbReference>
<dbReference type="InterPro" id="IPR052709">
    <property type="entry name" value="Transposase-MT_Hybrid"/>
</dbReference>
<sequence>AYAMLKEVYRNECLSRTQVLEWFKRFKERNETTKDDPRPERPSMSKMDENVNKIVRGIVFVNWIPEGQTINQHYYIEVLTALRERVRRRRPDLWKTKPWKIRQDNATAHSALSVKAFFAKYSITVLEHKPCSPNLAPSDFFFISQGQIGAEGDKIRKCGSG</sequence>
<evidence type="ECO:0008006" key="3">
    <source>
        <dbReference type="Google" id="ProtNLM"/>
    </source>
</evidence>
<protein>
    <recommendedName>
        <fullName evidence="3">Mos1 transposase HTH domain-containing protein</fullName>
    </recommendedName>
</protein>
<feature type="non-terminal residue" evidence="1">
    <location>
        <position position="1"/>
    </location>
</feature>
<dbReference type="PANTHER" id="PTHR46060:SF1">
    <property type="entry name" value="MARINER MOS1 TRANSPOSASE-LIKE PROTEIN"/>
    <property type="match status" value="1"/>
</dbReference>
<name>A0AAV8YJ65_9CUCU</name>
<dbReference type="EMBL" id="JAPWTK010000087">
    <property type="protein sequence ID" value="KAJ8951326.1"/>
    <property type="molecule type" value="Genomic_DNA"/>
</dbReference>
<gene>
    <name evidence="1" type="ORF">NQ318_008230</name>
</gene>
<proteinExistence type="predicted"/>
<dbReference type="InterPro" id="IPR001888">
    <property type="entry name" value="Transposase_1"/>
</dbReference>
<dbReference type="PANTHER" id="PTHR46060">
    <property type="entry name" value="MARINER MOS1 TRANSPOSASE-LIKE PROTEIN"/>
    <property type="match status" value="1"/>
</dbReference>
<accession>A0AAV8YJ65</accession>
<reference evidence="1" key="1">
    <citation type="journal article" date="2023" name="Insect Mol. Biol.">
        <title>Genome sequencing provides insights into the evolution of gene families encoding plant cell wall-degrading enzymes in longhorned beetles.</title>
        <authorList>
            <person name="Shin N.R."/>
            <person name="Okamura Y."/>
            <person name="Kirsch R."/>
            <person name="Pauchet Y."/>
        </authorList>
    </citation>
    <scope>NUCLEOTIDE SEQUENCE</scope>
    <source>
        <strain evidence="1">AMC_N1</strain>
    </source>
</reference>
<dbReference type="Proteomes" id="UP001162162">
    <property type="component" value="Unassembled WGS sequence"/>
</dbReference>
<evidence type="ECO:0000313" key="1">
    <source>
        <dbReference type="EMBL" id="KAJ8951326.1"/>
    </source>
</evidence>
<dbReference type="Gene3D" id="3.30.420.10">
    <property type="entry name" value="Ribonuclease H-like superfamily/Ribonuclease H"/>
    <property type="match status" value="1"/>
</dbReference>